<keyword evidence="1" id="KW-1133">Transmembrane helix</keyword>
<evidence type="ECO:0000313" key="3">
    <source>
        <dbReference type="Proteomes" id="UP001269389"/>
    </source>
</evidence>
<sequence length="654" mass="73508">MLDIPLGAFKKNQLNCVSLSNAGQMGAISLIIALLQVTYILTASDPTFDNKRNLAYKYNPVYQARDEGGYGQEAYQPYYICEPDNDDSAMPLSAWHYSCKEACMTTHRKQTVNITGARWNYIGPEIDVFKVLTTEVCYTSHENIWGYCSQTQTTRPVKTLNSDRAIMPANMFGTDSPAKYGTHYITNSKEAECSYTSDNTECARDYQVMRRVGRVSKKHSDSDAEMTIVVDGIRTDPRTGFLELDDVAWFWSPMSLGELSACGWEKTNRIVCTFTDSTDIISCPSIGYTYNIQALFPKKTCAGDIYETTGPFPFFYDTFEYYPSRDDVYSKAKEGKPDPDISLIDGINKAFTDFELAYCSSACDLFARQGDPDEDHVLDTPVGTWRFSTNARGRPSLLPCMPTNKWHLGNPTTLCHGKNHLLVVDTETGHPGSWDARKDYIISGEVCNTDQSVMTQDDEDLRDQIARGETINITFWTGDVLQIKPPYDGPVWVNGSKAFRLNPSWFSHVKLTRDMMHTRDDVTLLLTDMVRNTTTELMYNKVPTKTLRRLIADEILSGAESIYEAVWKVLSSLFGGVAKIIMIGTIIFLVFCILKLTTQKSNRKGKRKASQPQRVTFQEAPASLVPMPLVSNPGPALVGSKRKVRKELQNLLMS</sequence>
<evidence type="ECO:0000256" key="1">
    <source>
        <dbReference type="SAM" id="Phobius"/>
    </source>
</evidence>
<protein>
    <submittedName>
        <fullName evidence="2">Glycoprotein</fullName>
    </submittedName>
</protein>
<keyword evidence="1" id="KW-0472">Membrane</keyword>
<dbReference type="EMBL" id="OL472118">
    <property type="protein sequence ID" value="UTQ50570.1"/>
    <property type="molecule type" value="Viral_cRNA"/>
</dbReference>
<feature type="transmembrane region" description="Helical" evidence="1">
    <location>
        <begin position="580"/>
        <end position="598"/>
    </location>
</feature>
<evidence type="ECO:0000313" key="2">
    <source>
        <dbReference type="EMBL" id="UTQ50570.1"/>
    </source>
</evidence>
<dbReference type="Proteomes" id="UP001269389">
    <property type="component" value="Segment"/>
</dbReference>
<keyword evidence="1" id="KW-0812">Transmembrane</keyword>
<accession>A0AAE9MSN0</accession>
<keyword evidence="3" id="KW-1185">Reference proteome</keyword>
<name>A0AAE9MSN0_9RHAB</name>
<reference evidence="2" key="1">
    <citation type="journal article" date="2022" name="bioRxiv">
        <title>In-depth study of tomato and weed viromes reveals undiscovered plant virus diversity in an agroecosystem.</title>
        <authorList>
            <person name="Rivarez M.P.S."/>
            <person name="Pecman A."/>
            <person name="Bacnik K."/>
            <person name="Maksimovic Carvalho Ferreira O."/>
            <person name="Vucurovic A."/>
            <person name="Seljak G."/>
            <person name="Mehle N."/>
            <person name="Gutierrez-Aguirre I."/>
            <person name="Ravnikar M."/>
            <person name="Kutnjak D."/>
        </authorList>
    </citation>
    <scope>NUCLEOTIDE SEQUENCE</scope>
    <source>
        <strain evidence="2">PLE20SW</strain>
    </source>
</reference>
<gene>
    <name evidence="2" type="primary">G</name>
</gene>
<proteinExistence type="predicted"/>
<organism evidence="2 3">
    <name type="scientific">Taraxacum betanucleorhabdovirus 1</name>
    <dbReference type="NCBI Taxonomy" id="2950879"/>
    <lineage>
        <taxon>Viruses</taxon>
        <taxon>Riboviria</taxon>
        <taxon>Orthornavirae</taxon>
        <taxon>Negarnaviricota</taxon>
        <taxon>Haploviricotina</taxon>
        <taxon>Monjiviricetes</taxon>
        <taxon>Mononegavirales</taxon>
        <taxon>Rhabdoviridae</taxon>
        <taxon>Betarhabdovirinae</taxon>
        <taxon>Betanucleorhabdovirus</taxon>
    </lineage>
</organism>